<dbReference type="EMBL" id="AUZX01011953">
    <property type="protein sequence ID" value="EQD40951.1"/>
    <property type="molecule type" value="Genomic_DNA"/>
</dbReference>
<name>T0YZ47_9ZZZZ</name>
<comment type="caution">
    <text evidence="1">The sequence shown here is derived from an EMBL/GenBank/DDBJ whole genome shotgun (WGS) entry which is preliminary data.</text>
</comment>
<evidence type="ECO:0000313" key="1">
    <source>
        <dbReference type="EMBL" id="EQD40951.1"/>
    </source>
</evidence>
<dbReference type="AlphaFoldDB" id="T0YZ47"/>
<reference evidence="1" key="2">
    <citation type="journal article" date="2014" name="ISME J.">
        <title>Microbial stratification in low pH oxic and suboxic macroscopic growths along an acid mine drainage.</title>
        <authorList>
            <person name="Mendez-Garcia C."/>
            <person name="Mesa V."/>
            <person name="Sprenger R.R."/>
            <person name="Richter M."/>
            <person name="Diez M.S."/>
            <person name="Solano J."/>
            <person name="Bargiela R."/>
            <person name="Golyshina O.V."/>
            <person name="Manteca A."/>
            <person name="Ramos J.L."/>
            <person name="Gallego J.R."/>
            <person name="Llorente I."/>
            <person name="Martins Dos Santos V.A."/>
            <person name="Jensen O.N."/>
            <person name="Pelaez A.I."/>
            <person name="Sanchez J."/>
            <person name="Ferrer M."/>
        </authorList>
    </citation>
    <scope>NUCLEOTIDE SEQUENCE</scope>
</reference>
<protein>
    <submittedName>
        <fullName evidence="1">Transposase</fullName>
    </submittedName>
</protein>
<accession>T0YZ47</accession>
<proteinExistence type="predicted"/>
<reference evidence="1" key="1">
    <citation type="submission" date="2013-08" db="EMBL/GenBank/DDBJ databases">
        <authorList>
            <person name="Mendez C."/>
            <person name="Richter M."/>
            <person name="Ferrer M."/>
            <person name="Sanchez J."/>
        </authorList>
    </citation>
    <scope>NUCLEOTIDE SEQUENCE</scope>
</reference>
<organism evidence="1">
    <name type="scientific">mine drainage metagenome</name>
    <dbReference type="NCBI Taxonomy" id="410659"/>
    <lineage>
        <taxon>unclassified sequences</taxon>
        <taxon>metagenomes</taxon>
        <taxon>ecological metagenomes</taxon>
    </lineage>
</organism>
<gene>
    <name evidence="1" type="ORF">B1A_16267</name>
</gene>
<sequence>MVTEKIFETALGVNSPWFIAGMAFHEKQRTPSIRVDFQVGSPVPCRDRAGEHPVHDTVTKTYRHLNFSSTIIAQECRS</sequence>
<feature type="non-terminal residue" evidence="1">
    <location>
        <position position="78"/>
    </location>
</feature>